<dbReference type="InterPro" id="IPR046357">
    <property type="entry name" value="PPIase_dom_sf"/>
</dbReference>
<dbReference type="Gene3D" id="3.10.50.40">
    <property type="match status" value="1"/>
</dbReference>
<comment type="similarity">
    <text evidence="2 6">Belongs to the FKBP-type PPIase family.</text>
</comment>
<evidence type="ECO:0000256" key="1">
    <source>
        <dbReference type="ARBA" id="ARBA00000971"/>
    </source>
</evidence>
<organism evidence="10 11">
    <name type="scientific">[Haemophilus] felis</name>
    <dbReference type="NCBI Taxonomy" id="123822"/>
    <lineage>
        <taxon>Bacteria</taxon>
        <taxon>Pseudomonadati</taxon>
        <taxon>Pseudomonadota</taxon>
        <taxon>Gammaproteobacteria</taxon>
        <taxon>Pasteurellales</taxon>
        <taxon>Pasteurellaceae</taxon>
    </lineage>
</organism>
<dbReference type="PANTHER" id="PTHR43811">
    <property type="entry name" value="FKBP-TYPE PEPTIDYL-PROLYL CIS-TRANS ISOMERASE FKPA"/>
    <property type="match status" value="1"/>
</dbReference>
<dbReference type="GO" id="GO:0003755">
    <property type="term" value="F:peptidyl-prolyl cis-trans isomerase activity"/>
    <property type="evidence" value="ECO:0007669"/>
    <property type="project" value="UniProtKB-UniRule"/>
</dbReference>
<evidence type="ECO:0000256" key="4">
    <source>
        <dbReference type="ARBA" id="ARBA00023235"/>
    </source>
</evidence>
<reference evidence="10 11" key="1">
    <citation type="submission" date="2017-02" db="EMBL/GenBank/DDBJ databases">
        <title>Draft genome sequence of Haemophilus felis CCUG 31170 type strain.</title>
        <authorList>
            <person name="Engstrom-Jakobsson H."/>
            <person name="Salva-Serra F."/>
            <person name="Thorell K."/>
            <person name="Gonzales-Siles L."/>
            <person name="Karlsson R."/>
            <person name="Boulund F."/>
            <person name="Engstrand L."/>
            <person name="Kristiansson E."/>
            <person name="Moore E."/>
        </authorList>
    </citation>
    <scope>NUCLEOTIDE SEQUENCE [LARGE SCALE GENOMIC DNA]</scope>
    <source>
        <strain evidence="10 11">CCUG 31170</strain>
    </source>
</reference>
<feature type="chain" id="PRO_5013046339" description="Peptidyl-prolyl cis-trans isomerase" evidence="8">
    <location>
        <begin position="25"/>
        <end position="240"/>
    </location>
</feature>
<dbReference type="STRING" id="123822.B0188_06150"/>
<dbReference type="PANTHER" id="PTHR43811:SF19">
    <property type="entry name" value="39 KDA FK506-BINDING NUCLEAR PROTEIN"/>
    <property type="match status" value="1"/>
</dbReference>
<dbReference type="Pfam" id="PF00254">
    <property type="entry name" value="FKBP_C"/>
    <property type="match status" value="1"/>
</dbReference>
<dbReference type="NCBIfam" id="NF008150">
    <property type="entry name" value="PRK10902.1"/>
    <property type="match status" value="1"/>
</dbReference>
<keyword evidence="8" id="KW-0732">Signal</keyword>
<dbReference type="InterPro" id="IPR036944">
    <property type="entry name" value="PPIase_FKBP_N_sf"/>
</dbReference>
<name>A0A1T0AZV6_9PAST</name>
<keyword evidence="3 5" id="KW-0697">Rotamase</keyword>
<comment type="caution">
    <text evidence="10">The sequence shown here is derived from an EMBL/GenBank/DDBJ whole genome shotgun (WGS) entry which is preliminary data.</text>
</comment>
<feature type="coiled-coil region" evidence="7">
    <location>
        <begin position="84"/>
        <end position="111"/>
    </location>
</feature>
<dbReference type="Pfam" id="PF01346">
    <property type="entry name" value="FKBP_N"/>
    <property type="match status" value="1"/>
</dbReference>
<dbReference type="Gene3D" id="1.10.287.460">
    <property type="entry name" value="Peptidyl-prolyl cis-trans isomerase, FKBP-type, N-terminal domain"/>
    <property type="match status" value="1"/>
</dbReference>
<keyword evidence="11" id="KW-1185">Reference proteome</keyword>
<evidence type="ECO:0000256" key="5">
    <source>
        <dbReference type="PROSITE-ProRule" id="PRU00277"/>
    </source>
</evidence>
<evidence type="ECO:0000256" key="6">
    <source>
        <dbReference type="RuleBase" id="RU003915"/>
    </source>
</evidence>
<evidence type="ECO:0000313" key="11">
    <source>
        <dbReference type="Proteomes" id="UP000190023"/>
    </source>
</evidence>
<feature type="signal peptide" evidence="8">
    <location>
        <begin position="1"/>
        <end position="24"/>
    </location>
</feature>
<sequence>MFKFKQLTLALCLTSALVACDRNATTEQSSQAPTLEDPSYVMGVVFGSSLGNVIQLQKEIIAYDNSKILAGVKDALEGKVDLESEQLQATLKNIQDKLQQAEQQNFTKISEKAKADGDKFRAEFATQDNVKQTESGLLYRIEEAGKGDAIKATDTVTVHYTGKLTDGKIFDSSKERGQPAQFKLNQVIKGWTEGLQLIKKGGKITLVIPPELAYGEQGAGPMITPNATLYFDIEVLDVEQ</sequence>
<proteinExistence type="inferred from homology"/>
<dbReference type="PROSITE" id="PS51257">
    <property type="entry name" value="PROKAR_LIPOPROTEIN"/>
    <property type="match status" value="1"/>
</dbReference>
<dbReference type="SUPFAM" id="SSF54534">
    <property type="entry name" value="FKBP-like"/>
    <property type="match status" value="1"/>
</dbReference>
<dbReference type="EC" id="5.2.1.8" evidence="6"/>
<comment type="catalytic activity">
    <reaction evidence="1 5 6">
        <text>[protein]-peptidylproline (omega=180) = [protein]-peptidylproline (omega=0)</text>
        <dbReference type="Rhea" id="RHEA:16237"/>
        <dbReference type="Rhea" id="RHEA-COMP:10747"/>
        <dbReference type="Rhea" id="RHEA-COMP:10748"/>
        <dbReference type="ChEBI" id="CHEBI:83833"/>
        <dbReference type="ChEBI" id="CHEBI:83834"/>
        <dbReference type="EC" id="5.2.1.8"/>
    </reaction>
</comment>
<evidence type="ECO:0000256" key="2">
    <source>
        <dbReference type="ARBA" id="ARBA00006577"/>
    </source>
</evidence>
<dbReference type="OrthoDB" id="9814548at2"/>
<dbReference type="GO" id="GO:0006457">
    <property type="term" value="P:protein folding"/>
    <property type="evidence" value="ECO:0007669"/>
    <property type="project" value="InterPro"/>
</dbReference>
<evidence type="ECO:0000256" key="7">
    <source>
        <dbReference type="SAM" id="Coils"/>
    </source>
</evidence>
<dbReference type="Proteomes" id="UP000190023">
    <property type="component" value="Unassembled WGS sequence"/>
</dbReference>
<dbReference type="EMBL" id="MUYB01000026">
    <property type="protein sequence ID" value="OOS03425.1"/>
    <property type="molecule type" value="Genomic_DNA"/>
</dbReference>
<dbReference type="InterPro" id="IPR001179">
    <property type="entry name" value="PPIase_FKBP_dom"/>
</dbReference>
<keyword evidence="4 5" id="KW-0413">Isomerase</keyword>
<evidence type="ECO:0000256" key="8">
    <source>
        <dbReference type="SAM" id="SignalP"/>
    </source>
</evidence>
<protein>
    <recommendedName>
        <fullName evidence="6">Peptidyl-prolyl cis-trans isomerase</fullName>
        <ecNumber evidence="6">5.2.1.8</ecNumber>
    </recommendedName>
</protein>
<keyword evidence="7" id="KW-0175">Coiled coil</keyword>
<evidence type="ECO:0000256" key="3">
    <source>
        <dbReference type="ARBA" id="ARBA00023110"/>
    </source>
</evidence>
<gene>
    <name evidence="10" type="ORF">B0188_06150</name>
</gene>
<accession>A0A1T0AZV6</accession>
<evidence type="ECO:0000259" key="9">
    <source>
        <dbReference type="PROSITE" id="PS50059"/>
    </source>
</evidence>
<dbReference type="FunFam" id="3.10.50.40:FF:000006">
    <property type="entry name" value="Peptidyl-prolyl cis-trans isomerase"/>
    <property type="match status" value="1"/>
</dbReference>
<evidence type="ECO:0000313" key="10">
    <source>
        <dbReference type="EMBL" id="OOS03425.1"/>
    </source>
</evidence>
<dbReference type="PROSITE" id="PS50059">
    <property type="entry name" value="FKBP_PPIASE"/>
    <property type="match status" value="1"/>
</dbReference>
<feature type="domain" description="PPIase FKBP-type" evidence="9">
    <location>
        <begin position="153"/>
        <end position="239"/>
    </location>
</feature>
<dbReference type="InterPro" id="IPR000774">
    <property type="entry name" value="PPIase_FKBP_N"/>
</dbReference>
<dbReference type="AlphaFoldDB" id="A0A1T0AZV6"/>